<dbReference type="Pfam" id="PF00246">
    <property type="entry name" value="Peptidase_M14"/>
    <property type="match status" value="1"/>
</dbReference>
<protein>
    <submittedName>
        <fullName evidence="5">Carboxypeptidase</fullName>
    </submittedName>
</protein>
<feature type="signal peptide" evidence="3">
    <location>
        <begin position="1"/>
        <end position="16"/>
    </location>
</feature>
<evidence type="ECO:0000256" key="2">
    <source>
        <dbReference type="PROSITE-ProRule" id="PRU01379"/>
    </source>
</evidence>
<organism evidence="5 6">
    <name type="scientific">Dactylonectria macrodidyma</name>
    <dbReference type="NCBI Taxonomy" id="307937"/>
    <lineage>
        <taxon>Eukaryota</taxon>
        <taxon>Fungi</taxon>
        <taxon>Dikarya</taxon>
        <taxon>Ascomycota</taxon>
        <taxon>Pezizomycotina</taxon>
        <taxon>Sordariomycetes</taxon>
        <taxon>Hypocreomycetidae</taxon>
        <taxon>Hypocreales</taxon>
        <taxon>Nectriaceae</taxon>
        <taxon>Dactylonectria</taxon>
    </lineage>
</organism>
<dbReference type="Proteomes" id="UP000738349">
    <property type="component" value="Unassembled WGS sequence"/>
</dbReference>
<evidence type="ECO:0000313" key="5">
    <source>
        <dbReference type="EMBL" id="KAH7141151.1"/>
    </source>
</evidence>
<proteinExistence type="inferred from homology"/>
<evidence type="ECO:0000313" key="6">
    <source>
        <dbReference type="Proteomes" id="UP000738349"/>
    </source>
</evidence>
<keyword evidence="3" id="KW-0732">Signal</keyword>
<evidence type="ECO:0000259" key="4">
    <source>
        <dbReference type="PROSITE" id="PS52035"/>
    </source>
</evidence>
<evidence type="ECO:0000256" key="1">
    <source>
        <dbReference type="ARBA" id="ARBA00005988"/>
    </source>
</evidence>
<evidence type="ECO:0000256" key="3">
    <source>
        <dbReference type="SAM" id="SignalP"/>
    </source>
</evidence>
<feature type="chain" id="PRO_5040333617" evidence="3">
    <location>
        <begin position="17"/>
        <end position="295"/>
    </location>
</feature>
<dbReference type="GO" id="GO:0006508">
    <property type="term" value="P:proteolysis"/>
    <property type="evidence" value="ECO:0007669"/>
    <property type="project" value="InterPro"/>
</dbReference>
<reference evidence="5" key="1">
    <citation type="journal article" date="2021" name="Nat. Commun.">
        <title>Genetic determinants of endophytism in the Arabidopsis root mycobiome.</title>
        <authorList>
            <person name="Mesny F."/>
            <person name="Miyauchi S."/>
            <person name="Thiergart T."/>
            <person name="Pickel B."/>
            <person name="Atanasova L."/>
            <person name="Karlsson M."/>
            <person name="Huettel B."/>
            <person name="Barry K.W."/>
            <person name="Haridas S."/>
            <person name="Chen C."/>
            <person name="Bauer D."/>
            <person name="Andreopoulos W."/>
            <person name="Pangilinan J."/>
            <person name="LaButti K."/>
            <person name="Riley R."/>
            <person name="Lipzen A."/>
            <person name="Clum A."/>
            <person name="Drula E."/>
            <person name="Henrissat B."/>
            <person name="Kohler A."/>
            <person name="Grigoriev I.V."/>
            <person name="Martin F.M."/>
            <person name="Hacquard S."/>
        </authorList>
    </citation>
    <scope>NUCLEOTIDE SEQUENCE</scope>
    <source>
        <strain evidence="5">MPI-CAGE-AT-0147</strain>
    </source>
</reference>
<comment type="caution">
    <text evidence="5">The sequence shown here is derived from an EMBL/GenBank/DDBJ whole genome shotgun (WGS) entry which is preliminary data.</text>
</comment>
<dbReference type="Gene3D" id="3.40.630.10">
    <property type="entry name" value="Zn peptidases"/>
    <property type="match status" value="1"/>
</dbReference>
<feature type="domain" description="Peptidase M14" evidence="4">
    <location>
        <begin position="35"/>
        <end position="295"/>
    </location>
</feature>
<dbReference type="AlphaFoldDB" id="A0A9P9J2S3"/>
<dbReference type="GO" id="GO:0008270">
    <property type="term" value="F:zinc ion binding"/>
    <property type="evidence" value="ECO:0007669"/>
    <property type="project" value="InterPro"/>
</dbReference>
<dbReference type="EMBL" id="JAGMUV010000011">
    <property type="protein sequence ID" value="KAH7141151.1"/>
    <property type="molecule type" value="Genomic_DNA"/>
</dbReference>
<feature type="active site" description="Proton donor/acceptor" evidence="2">
    <location>
        <position position="291"/>
    </location>
</feature>
<dbReference type="OrthoDB" id="3626597at2759"/>
<gene>
    <name evidence="5" type="ORF">EDB81DRAFT_870322</name>
</gene>
<keyword evidence="6" id="KW-1185">Reference proteome</keyword>
<accession>A0A9P9J2S3</accession>
<dbReference type="GO" id="GO:0004181">
    <property type="term" value="F:metallocarboxypeptidase activity"/>
    <property type="evidence" value="ECO:0007669"/>
    <property type="project" value="InterPro"/>
</dbReference>
<comment type="similarity">
    <text evidence="1 2">Belongs to the peptidase M14 family.</text>
</comment>
<keyword evidence="5" id="KW-0645">Protease</keyword>
<keyword evidence="5" id="KW-0378">Hydrolase</keyword>
<name>A0A9P9J2S3_9HYPO</name>
<sequence>MRVAAFILGFCTAAQAYQYGYNHPPFLKDDETAAAYFPDIDVELLSPAFLKPESRPADFSNSTQGPTSLEVLNSYIKSLAEKNSWVTYKRFNGVKKVRVWIQGAIHGDEPGADQAVLAVLGKLNANQKWARSLLRRLDIFILPRYSADGVFYFQYVLASNYDPNRDHIKLAREQTRNVKAAFSKFAPHVAVDAHEFAGTRQYGRWHHGADYLLAAAKNLNIHPDIRHMAESLFTANAAEALEAKGVRWESYVTSKANTDVNSNTTFTEASSDAKIGHNAMGPTQCISFLSETRGR</sequence>
<dbReference type="PROSITE" id="PS52035">
    <property type="entry name" value="PEPTIDASE_M14"/>
    <property type="match status" value="1"/>
</dbReference>
<dbReference type="InterPro" id="IPR000834">
    <property type="entry name" value="Peptidase_M14"/>
</dbReference>
<keyword evidence="5" id="KW-0121">Carboxypeptidase</keyword>
<dbReference type="SUPFAM" id="SSF53187">
    <property type="entry name" value="Zn-dependent exopeptidases"/>
    <property type="match status" value="1"/>
</dbReference>